<protein>
    <submittedName>
        <fullName evidence="1">Uncharacterized protein</fullName>
    </submittedName>
</protein>
<dbReference type="Ensembl" id="ENSPKIT00000032036.1">
    <property type="protein sequence ID" value="ENSPKIP00000007965.1"/>
    <property type="gene ID" value="ENSPKIG00000023659.1"/>
</dbReference>
<name>A0A3B3QQU7_9TELE</name>
<reference evidence="1" key="2">
    <citation type="submission" date="2025-09" db="UniProtKB">
        <authorList>
            <consortium name="Ensembl"/>
        </authorList>
    </citation>
    <scope>IDENTIFICATION</scope>
</reference>
<accession>A0A3B3QQU7</accession>
<evidence type="ECO:0000313" key="1">
    <source>
        <dbReference type="Ensembl" id="ENSPKIP00000007965.1"/>
    </source>
</evidence>
<organism evidence="1 2">
    <name type="scientific">Paramormyrops kingsleyae</name>
    <dbReference type="NCBI Taxonomy" id="1676925"/>
    <lineage>
        <taxon>Eukaryota</taxon>
        <taxon>Metazoa</taxon>
        <taxon>Chordata</taxon>
        <taxon>Craniata</taxon>
        <taxon>Vertebrata</taxon>
        <taxon>Euteleostomi</taxon>
        <taxon>Actinopterygii</taxon>
        <taxon>Neopterygii</taxon>
        <taxon>Teleostei</taxon>
        <taxon>Osteoglossocephala</taxon>
        <taxon>Osteoglossomorpha</taxon>
        <taxon>Osteoglossiformes</taxon>
        <taxon>Mormyridae</taxon>
        <taxon>Paramormyrops</taxon>
    </lineage>
</organism>
<keyword evidence="2" id="KW-1185">Reference proteome</keyword>
<proteinExistence type="predicted"/>
<dbReference type="AlphaFoldDB" id="A0A3B3QQU7"/>
<sequence>MMSFGRKGFLSVFCQLACDMTGWLYAGHANGGTLMLMCLSIALLAVDQGSTVSQPSPCRRFTFFLSPNSDFHLSVSDQWVNRSWNS</sequence>
<reference evidence="1" key="1">
    <citation type="submission" date="2025-08" db="UniProtKB">
        <authorList>
            <consortium name="Ensembl"/>
        </authorList>
    </citation>
    <scope>IDENTIFICATION</scope>
</reference>
<evidence type="ECO:0000313" key="2">
    <source>
        <dbReference type="Proteomes" id="UP000261540"/>
    </source>
</evidence>
<dbReference type="Proteomes" id="UP000261540">
    <property type="component" value="Unplaced"/>
</dbReference>